<dbReference type="EMBL" id="OZ023712">
    <property type="protein sequence ID" value="CAK9860331.1"/>
    <property type="molecule type" value="Genomic_DNA"/>
</dbReference>
<accession>A0ABP1ACS1</accession>
<evidence type="ECO:0000313" key="2">
    <source>
        <dbReference type="Proteomes" id="UP001497522"/>
    </source>
</evidence>
<sequence>MREIKDVQLDIEQRRSNVQEHTFKEHLRYLKSCDKQIHKINQKMVNTFSNLSIAMCHAFIKEHAHMPLVVDLPSNDSVSNELLDDRIEEAENIQPNDNML</sequence>
<dbReference type="Proteomes" id="UP001497522">
    <property type="component" value="Chromosome 11"/>
</dbReference>
<name>A0ABP1ACS1_9BRYO</name>
<protein>
    <submittedName>
        <fullName evidence="1">Uncharacterized protein</fullName>
    </submittedName>
</protein>
<proteinExistence type="predicted"/>
<keyword evidence="2" id="KW-1185">Reference proteome</keyword>
<organism evidence="1 2">
    <name type="scientific">Sphagnum jensenii</name>
    <dbReference type="NCBI Taxonomy" id="128206"/>
    <lineage>
        <taxon>Eukaryota</taxon>
        <taxon>Viridiplantae</taxon>
        <taxon>Streptophyta</taxon>
        <taxon>Embryophyta</taxon>
        <taxon>Bryophyta</taxon>
        <taxon>Sphagnophytina</taxon>
        <taxon>Sphagnopsida</taxon>
        <taxon>Sphagnales</taxon>
        <taxon>Sphagnaceae</taxon>
        <taxon>Sphagnum</taxon>
    </lineage>
</organism>
<reference evidence="1" key="1">
    <citation type="submission" date="2024-03" db="EMBL/GenBank/DDBJ databases">
        <authorList>
            <consortium name="ELIXIR-Norway"/>
            <consortium name="Elixir Norway"/>
        </authorList>
    </citation>
    <scope>NUCLEOTIDE SEQUENCE</scope>
</reference>
<gene>
    <name evidence="1" type="ORF">CSSPJE1EN2_LOCUS3326</name>
</gene>
<evidence type="ECO:0000313" key="1">
    <source>
        <dbReference type="EMBL" id="CAK9860331.1"/>
    </source>
</evidence>